<feature type="domain" description="Gfo/Idh/MocA-like oxidoreductase N-terminal" evidence="1">
    <location>
        <begin position="42"/>
        <end position="161"/>
    </location>
</feature>
<name>A0A5C5YR41_9BACT</name>
<dbReference type="PANTHER" id="PTHR43818">
    <property type="entry name" value="BCDNA.GH03377"/>
    <property type="match status" value="1"/>
</dbReference>
<dbReference type="GO" id="GO:0016798">
    <property type="term" value="F:hydrolase activity, acting on glycosyl bonds"/>
    <property type="evidence" value="ECO:0007669"/>
    <property type="project" value="UniProtKB-KW"/>
</dbReference>
<dbReference type="AlphaFoldDB" id="A0A5C5YR41"/>
<dbReference type="PROSITE" id="PS51318">
    <property type="entry name" value="TAT"/>
    <property type="match status" value="1"/>
</dbReference>
<dbReference type="Gene3D" id="3.40.50.720">
    <property type="entry name" value="NAD(P)-binding Rossmann-like Domain"/>
    <property type="match status" value="1"/>
</dbReference>
<dbReference type="InterPro" id="IPR050463">
    <property type="entry name" value="Gfo/Idh/MocA_oxidrdct_glycsds"/>
</dbReference>
<dbReference type="Proteomes" id="UP000318478">
    <property type="component" value="Unassembled WGS sequence"/>
</dbReference>
<evidence type="ECO:0000259" key="2">
    <source>
        <dbReference type="Pfam" id="PF19051"/>
    </source>
</evidence>
<reference evidence="3 4" key="1">
    <citation type="submission" date="2019-02" db="EMBL/GenBank/DDBJ databases">
        <title>Deep-cultivation of Planctomycetes and their phenomic and genomic characterization uncovers novel biology.</title>
        <authorList>
            <person name="Wiegand S."/>
            <person name="Jogler M."/>
            <person name="Boedeker C."/>
            <person name="Pinto D."/>
            <person name="Vollmers J."/>
            <person name="Rivas-Marin E."/>
            <person name="Kohn T."/>
            <person name="Peeters S.H."/>
            <person name="Heuer A."/>
            <person name="Rast P."/>
            <person name="Oberbeckmann S."/>
            <person name="Bunk B."/>
            <person name="Jeske O."/>
            <person name="Meyerdierks A."/>
            <person name="Storesund J.E."/>
            <person name="Kallscheuer N."/>
            <person name="Luecker S."/>
            <person name="Lage O.M."/>
            <person name="Pohl T."/>
            <person name="Merkel B.J."/>
            <person name="Hornburger P."/>
            <person name="Mueller R.-W."/>
            <person name="Bruemmer F."/>
            <person name="Labrenz M."/>
            <person name="Spormann A.M."/>
            <person name="Op Den Camp H."/>
            <person name="Overmann J."/>
            <person name="Amann R."/>
            <person name="Jetten M.S.M."/>
            <person name="Mascher T."/>
            <person name="Medema M.H."/>
            <person name="Devos D.P."/>
            <person name="Kaster A.-K."/>
            <person name="Ovreas L."/>
            <person name="Rohde M."/>
            <person name="Galperin M.Y."/>
            <person name="Jogler C."/>
        </authorList>
    </citation>
    <scope>NUCLEOTIDE SEQUENCE [LARGE SCALE GENOMIC DNA]</scope>
    <source>
        <strain evidence="3 4">Pla123a</strain>
    </source>
</reference>
<proteinExistence type="predicted"/>
<dbReference type="InterPro" id="IPR006311">
    <property type="entry name" value="TAT_signal"/>
</dbReference>
<evidence type="ECO:0000259" key="1">
    <source>
        <dbReference type="Pfam" id="PF01408"/>
    </source>
</evidence>
<protein>
    <submittedName>
        <fullName evidence="3">Glycosyl hydrolase</fullName>
        <ecNumber evidence="3">3.2.1.-</ecNumber>
    </submittedName>
</protein>
<keyword evidence="3" id="KW-0378">Hydrolase</keyword>
<dbReference type="OrthoDB" id="9788246at2"/>
<dbReference type="InterPro" id="IPR000683">
    <property type="entry name" value="Gfo/Idh/MocA-like_OxRdtase_N"/>
</dbReference>
<dbReference type="Pfam" id="PF01408">
    <property type="entry name" value="GFO_IDH_MocA"/>
    <property type="match status" value="1"/>
</dbReference>
<sequence>MTKPTTSRRDILKLGAAAIAAPTVLPASVLGRDGATPPSETVRVGLIGCGGRATLVREGADVPGFQVVAVADCLKERAVNFSNQHSGGKWPAYEDFRQMIDAEQLDGVMVETTTHARAWIAIHAMQMGMDAYIEKPMALTISEGRAMVDAARALQRVTQVGTQQRSMPINNWASDLVKNGAIGKIKAVLAPNFIGPFEWQGASTVEPGDKVDPWWDVWTNQAELRPYDPQLHLGWARWRAYDSGGLCFGVSGWGAHSYDQILRAIGADETGPVEVLLEEEVAVRDSGRFAPQETVGGVALGATGDHLTGDLDTGADYYSMAKLAGPRGKVRLTMANGTELRMHLDGDRGPGLGAIFVGEHGKIEINRNKVASNPKELVRGSNNPGPNTRPETSYHIENWVNCIKTRERCNADIEYGQRANSLCELVNIARHVGLVGVPLKWDPAAERFTNSDEANAMLSRPRRAGWELPEVG</sequence>
<accession>A0A5C5YR41</accession>
<evidence type="ECO:0000313" key="4">
    <source>
        <dbReference type="Proteomes" id="UP000318478"/>
    </source>
</evidence>
<dbReference type="GO" id="GO:0000166">
    <property type="term" value="F:nucleotide binding"/>
    <property type="evidence" value="ECO:0007669"/>
    <property type="project" value="InterPro"/>
</dbReference>
<dbReference type="EMBL" id="SJPO01000004">
    <property type="protein sequence ID" value="TWT77386.1"/>
    <property type="molecule type" value="Genomic_DNA"/>
</dbReference>
<dbReference type="Gene3D" id="3.30.360.10">
    <property type="entry name" value="Dihydrodipicolinate Reductase, domain 2"/>
    <property type="match status" value="1"/>
</dbReference>
<gene>
    <name evidence="3" type="ORF">Pla123a_20470</name>
</gene>
<comment type="caution">
    <text evidence="3">The sequence shown here is derived from an EMBL/GenBank/DDBJ whole genome shotgun (WGS) entry which is preliminary data.</text>
</comment>
<organism evidence="3 4">
    <name type="scientific">Posidoniimonas polymericola</name>
    <dbReference type="NCBI Taxonomy" id="2528002"/>
    <lineage>
        <taxon>Bacteria</taxon>
        <taxon>Pseudomonadati</taxon>
        <taxon>Planctomycetota</taxon>
        <taxon>Planctomycetia</taxon>
        <taxon>Pirellulales</taxon>
        <taxon>Lacipirellulaceae</taxon>
        <taxon>Posidoniimonas</taxon>
    </lineage>
</organism>
<dbReference type="SUPFAM" id="SSF51735">
    <property type="entry name" value="NAD(P)-binding Rossmann-fold domains"/>
    <property type="match status" value="1"/>
</dbReference>
<evidence type="ECO:0000313" key="3">
    <source>
        <dbReference type="EMBL" id="TWT77386.1"/>
    </source>
</evidence>
<dbReference type="InterPro" id="IPR036291">
    <property type="entry name" value="NAD(P)-bd_dom_sf"/>
</dbReference>
<dbReference type="Pfam" id="PF19051">
    <property type="entry name" value="GFO_IDH_MocA_C2"/>
    <property type="match status" value="1"/>
</dbReference>
<keyword evidence="4" id="KW-1185">Reference proteome</keyword>
<feature type="domain" description="Gfo/Idh/MocA-like oxidoreductase bacterial type C-terminal" evidence="2">
    <location>
        <begin position="330"/>
        <end position="467"/>
    </location>
</feature>
<dbReference type="PANTHER" id="PTHR43818:SF5">
    <property type="entry name" value="OXIDOREDUCTASE FAMILY PROTEIN"/>
    <property type="match status" value="1"/>
</dbReference>
<dbReference type="EC" id="3.2.1.-" evidence="3"/>
<dbReference type="InterPro" id="IPR043906">
    <property type="entry name" value="Gfo/Idh/MocA_OxRdtase_bact_C"/>
</dbReference>
<keyword evidence="3" id="KW-0326">Glycosidase</keyword>
<dbReference type="RefSeq" id="WP_146586486.1">
    <property type="nucleotide sequence ID" value="NZ_SJPO01000004.1"/>
</dbReference>